<dbReference type="AlphaFoldDB" id="D9QUA9"/>
<evidence type="ECO:0000313" key="2">
    <source>
        <dbReference type="Proteomes" id="UP000001661"/>
    </source>
</evidence>
<dbReference type="eggNOG" id="COG0016">
    <property type="taxonomic scope" value="Bacteria"/>
</dbReference>
<dbReference type="InterPro" id="IPR023878">
    <property type="entry name" value="Pyrrolysyl-tRNA_ligase_N"/>
</dbReference>
<gene>
    <name evidence="1" type="ordered locus">Acear_0355</name>
</gene>
<sequence length="94" mass="11054">MAQYTFRKKQDLFSLLKEMKLWPSRSGLLHGIKSIDTLGNYARLTLYCGQEITVKNSKNSRAARWLRNTMMIEPCTECEVPDWKIEKYSNTTFK</sequence>
<dbReference type="GO" id="GO:0004812">
    <property type="term" value="F:aminoacyl-tRNA ligase activity"/>
    <property type="evidence" value="ECO:0007669"/>
    <property type="project" value="InterPro"/>
</dbReference>
<reference evidence="1 2" key="1">
    <citation type="journal article" date="2010" name="Stand. Genomic Sci.">
        <title>Complete genome sequence of Acetohalobium arabaticum type strain (Z-7288).</title>
        <authorList>
            <person name="Sikorski J."/>
            <person name="Lapidus A."/>
            <person name="Chertkov O."/>
            <person name="Lucas S."/>
            <person name="Copeland A."/>
            <person name="Glavina Del Rio T."/>
            <person name="Nolan M."/>
            <person name="Tice H."/>
            <person name="Cheng J.F."/>
            <person name="Han C."/>
            <person name="Brambilla E."/>
            <person name="Pitluck S."/>
            <person name="Liolios K."/>
            <person name="Ivanova N."/>
            <person name="Mavromatis K."/>
            <person name="Mikhailova N."/>
            <person name="Pati A."/>
            <person name="Bruce D."/>
            <person name="Detter C."/>
            <person name="Tapia R."/>
            <person name="Goodwin L."/>
            <person name="Chen A."/>
            <person name="Palaniappan K."/>
            <person name="Land M."/>
            <person name="Hauser L."/>
            <person name="Chang Y.J."/>
            <person name="Jeffries C.D."/>
            <person name="Rohde M."/>
            <person name="Goker M."/>
            <person name="Spring S."/>
            <person name="Woyke T."/>
            <person name="Bristow J."/>
            <person name="Eisen J.A."/>
            <person name="Markowitz V."/>
            <person name="Hugenholtz P."/>
            <person name="Kyrpides N.C."/>
            <person name="Klenk H.P."/>
        </authorList>
    </citation>
    <scope>NUCLEOTIDE SEQUENCE [LARGE SCALE GENOMIC DNA]</scope>
    <source>
        <strain evidence="2">ATCC 49924 / DSM 5501 / Z-7288</strain>
    </source>
</reference>
<dbReference type="RefSeq" id="WP_013277348.1">
    <property type="nucleotide sequence ID" value="NC_014378.1"/>
</dbReference>
<keyword evidence="2" id="KW-1185">Reference proteome</keyword>
<organism evidence="1 2">
    <name type="scientific">Acetohalobium arabaticum (strain ATCC 49924 / DSM 5501 / Z-7288)</name>
    <dbReference type="NCBI Taxonomy" id="574087"/>
    <lineage>
        <taxon>Bacteria</taxon>
        <taxon>Bacillati</taxon>
        <taxon>Bacillota</taxon>
        <taxon>Clostridia</taxon>
        <taxon>Halanaerobiales</taxon>
        <taxon>Halobacteroidaceae</taxon>
        <taxon>Acetohalobium</taxon>
    </lineage>
</organism>
<accession>D9QUA9</accession>
<dbReference type="KEGG" id="aar:Acear_0355"/>
<dbReference type="STRING" id="574087.Acear_0355"/>
<dbReference type="OrthoDB" id="5419998at2"/>
<evidence type="ECO:0000313" key="1">
    <source>
        <dbReference type="EMBL" id="ADL11902.1"/>
    </source>
</evidence>
<dbReference type="HOGENOM" id="CLU_2205826_0_0_9"/>
<protein>
    <submittedName>
        <fullName evidence="1">Uncharacterized protein</fullName>
    </submittedName>
</protein>
<dbReference type="NCBIfam" id="TIGR03912">
    <property type="entry name" value="PylS_Nterm"/>
    <property type="match status" value="1"/>
</dbReference>
<dbReference type="EMBL" id="CP002105">
    <property type="protein sequence ID" value="ADL11902.1"/>
    <property type="molecule type" value="Genomic_DNA"/>
</dbReference>
<name>D9QUA9_ACEAZ</name>
<dbReference type="Proteomes" id="UP000001661">
    <property type="component" value="Chromosome"/>
</dbReference>
<proteinExistence type="predicted"/>